<sequence length="166" mass="18825">MQIPKRKPGKYTHLELDPHLTEDKFCELEKKLEKLKKISRPRAAAEVGRLAELGDFSENVEYQLAKGRLRGINNNILILENQLIRAVIIKPQKQISTVQLGHKVTVENNKGQKTYQILGSEETRPQQGVISHNSPIGAALIGRREGDIVKIKIADNELKYKIIKIM</sequence>
<protein>
    <recommendedName>
        <fullName evidence="8">Transcription elongation factor GreA</fullName>
    </recommendedName>
</protein>
<evidence type="ECO:0000256" key="3">
    <source>
        <dbReference type="ARBA" id="ARBA00023163"/>
    </source>
</evidence>
<evidence type="ECO:0000313" key="6">
    <source>
        <dbReference type="EMBL" id="PIT87999.1"/>
    </source>
</evidence>
<dbReference type="Pfam" id="PF03449">
    <property type="entry name" value="GreA_GreB_N"/>
    <property type="match status" value="1"/>
</dbReference>
<proteinExistence type="inferred from homology"/>
<dbReference type="GO" id="GO:0070063">
    <property type="term" value="F:RNA polymerase binding"/>
    <property type="evidence" value="ECO:0007669"/>
    <property type="project" value="InterPro"/>
</dbReference>
<dbReference type="SUPFAM" id="SSF54534">
    <property type="entry name" value="FKBP-like"/>
    <property type="match status" value="1"/>
</dbReference>
<evidence type="ECO:0008006" key="8">
    <source>
        <dbReference type="Google" id="ProtNLM"/>
    </source>
</evidence>
<dbReference type="InterPro" id="IPR036953">
    <property type="entry name" value="GreA/GreB_C_sf"/>
</dbReference>
<dbReference type="PROSITE" id="PS00830">
    <property type="entry name" value="GREAB_2"/>
    <property type="match status" value="1"/>
</dbReference>
<dbReference type="GO" id="GO:0003677">
    <property type="term" value="F:DNA binding"/>
    <property type="evidence" value="ECO:0007669"/>
    <property type="project" value="InterPro"/>
</dbReference>
<dbReference type="GO" id="GO:0006354">
    <property type="term" value="P:DNA-templated transcription elongation"/>
    <property type="evidence" value="ECO:0007669"/>
    <property type="project" value="TreeGrafter"/>
</dbReference>
<dbReference type="AlphaFoldDB" id="A0A2M6W5B6"/>
<dbReference type="Proteomes" id="UP000231426">
    <property type="component" value="Unassembled WGS sequence"/>
</dbReference>
<dbReference type="InterPro" id="IPR036805">
    <property type="entry name" value="Tscrpt_elong_fac_GreA/B_N_sf"/>
</dbReference>
<evidence type="ECO:0000259" key="5">
    <source>
        <dbReference type="Pfam" id="PF03449"/>
    </source>
</evidence>
<accession>A0A2M6W5B6</accession>
<name>A0A2M6W5B6_9BACT</name>
<dbReference type="InterPro" id="IPR018151">
    <property type="entry name" value="TF_GreA/GreB_CS"/>
</dbReference>
<dbReference type="GO" id="GO:0032784">
    <property type="term" value="P:regulation of DNA-templated transcription elongation"/>
    <property type="evidence" value="ECO:0007669"/>
    <property type="project" value="InterPro"/>
</dbReference>
<dbReference type="PANTHER" id="PTHR30437:SF4">
    <property type="entry name" value="TRANSCRIPTION ELONGATION FACTOR GREA"/>
    <property type="match status" value="1"/>
</dbReference>
<dbReference type="SUPFAM" id="SSF46557">
    <property type="entry name" value="GreA transcript cleavage protein, N-terminal domain"/>
    <property type="match status" value="1"/>
</dbReference>
<dbReference type="InterPro" id="IPR023459">
    <property type="entry name" value="Tscrpt_elong_fac_GreA/B_fam"/>
</dbReference>
<feature type="domain" description="Transcription elongation factor GreA/GreB C-terminal" evidence="4">
    <location>
        <begin position="96"/>
        <end position="165"/>
    </location>
</feature>
<dbReference type="InterPro" id="IPR001437">
    <property type="entry name" value="Tscrpt_elong_fac_GreA/B_C"/>
</dbReference>
<gene>
    <name evidence="6" type="ORF">COU29_04290</name>
</gene>
<evidence type="ECO:0000259" key="4">
    <source>
        <dbReference type="Pfam" id="PF01272"/>
    </source>
</evidence>
<keyword evidence="2" id="KW-0805">Transcription regulation</keyword>
<keyword evidence="3" id="KW-0804">Transcription</keyword>
<dbReference type="EMBL" id="PFBV01000006">
    <property type="protein sequence ID" value="PIT87999.1"/>
    <property type="molecule type" value="Genomic_DNA"/>
</dbReference>
<dbReference type="Pfam" id="PF01272">
    <property type="entry name" value="GreA_GreB"/>
    <property type="match status" value="1"/>
</dbReference>
<dbReference type="InterPro" id="IPR022691">
    <property type="entry name" value="Tscrpt_elong_fac_GreA/B_N"/>
</dbReference>
<evidence type="ECO:0000313" key="7">
    <source>
        <dbReference type="Proteomes" id="UP000231426"/>
    </source>
</evidence>
<comment type="caution">
    <text evidence="6">The sequence shown here is derived from an EMBL/GenBank/DDBJ whole genome shotgun (WGS) entry which is preliminary data.</text>
</comment>
<evidence type="ECO:0000256" key="2">
    <source>
        <dbReference type="ARBA" id="ARBA00023015"/>
    </source>
</evidence>
<evidence type="ECO:0000256" key="1">
    <source>
        <dbReference type="ARBA" id="ARBA00008213"/>
    </source>
</evidence>
<dbReference type="PIRSF" id="PIRSF006092">
    <property type="entry name" value="GreA_GreB"/>
    <property type="match status" value="1"/>
</dbReference>
<dbReference type="Gene3D" id="3.10.50.30">
    <property type="entry name" value="Transcription elongation factor, GreA/GreB, C-terminal domain"/>
    <property type="match status" value="1"/>
</dbReference>
<dbReference type="PANTHER" id="PTHR30437">
    <property type="entry name" value="TRANSCRIPTION ELONGATION FACTOR GREA"/>
    <property type="match status" value="1"/>
</dbReference>
<reference evidence="7" key="1">
    <citation type="submission" date="2017-09" db="EMBL/GenBank/DDBJ databases">
        <title>Depth-based differentiation of microbial function through sediment-hosted aquifers and enrichment of novel symbionts in the deep terrestrial subsurface.</title>
        <authorList>
            <person name="Probst A.J."/>
            <person name="Ladd B."/>
            <person name="Jarett J.K."/>
            <person name="Geller-Mcgrath D.E."/>
            <person name="Sieber C.M.K."/>
            <person name="Emerson J.B."/>
            <person name="Anantharaman K."/>
            <person name="Thomas B.C."/>
            <person name="Malmstrom R."/>
            <person name="Stieglmeier M."/>
            <person name="Klingl A."/>
            <person name="Woyke T."/>
            <person name="Ryan C.M."/>
            <person name="Banfield J.F."/>
        </authorList>
    </citation>
    <scope>NUCLEOTIDE SEQUENCE [LARGE SCALE GENOMIC DNA]</scope>
</reference>
<comment type="similarity">
    <text evidence="1">Belongs to the GreA/GreB family.</text>
</comment>
<organism evidence="6 7">
    <name type="scientific">Candidatus Magasanikbacteria bacterium CG10_big_fil_rev_8_21_14_0_10_36_32</name>
    <dbReference type="NCBI Taxonomy" id="1974646"/>
    <lineage>
        <taxon>Bacteria</taxon>
        <taxon>Candidatus Magasanikiibacteriota</taxon>
    </lineage>
</organism>
<feature type="domain" description="Transcription elongation factor GreA/GreB N-terminal" evidence="5">
    <location>
        <begin position="20"/>
        <end position="88"/>
    </location>
</feature>
<dbReference type="Gene3D" id="1.10.287.180">
    <property type="entry name" value="Transcription elongation factor, GreA/GreB, N-terminal domain"/>
    <property type="match status" value="1"/>
</dbReference>